<sequence length="45" mass="5391">MMVIFDCRKFYPFATLLALVLVWQRNADKWWALRARFLAASDLRS</sequence>
<protein>
    <submittedName>
        <fullName evidence="1">Uncharacterized protein</fullName>
    </submittedName>
</protein>
<accession>A0A0H4T1E5</accession>
<proteinExistence type="predicted"/>
<evidence type="ECO:0000313" key="1">
    <source>
        <dbReference type="EMBL" id="AKQ01388.1"/>
    </source>
</evidence>
<name>A0A0H4T1E5_9BACT</name>
<dbReference type="EMBL" id="KT006964">
    <property type="protein sequence ID" value="AKQ01388.1"/>
    <property type="molecule type" value="Genomic_DNA"/>
</dbReference>
<reference evidence="1" key="1">
    <citation type="journal article" date="2015" name="ISME J.">
        <title>Aquifer environment selects for microbial species cohorts in sediment and groundwater.</title>
        <authorList>
            <person name="Hug L.A."/>
            <person name="Thomas B.C."/>
            <person name="Brown C.T."/>
            <person name="Frischkorn K.R."/>
            <person name="Williams K.H."/>
            <person name="Tringe S.G."/>
            <person name="Banfield J.F."/>
        </authorList>
    </citation>
    <scope>NUCLEOTIDE SEQUENCE</scope>
</reference>
<organism evidence="1">
    <name type="scientific">uncultured Chlamydiae bacterium Rifle_16ft_4_minimus_1822</name>
    <dbReference type="NCBI Taxonomy" id="1665093"/>
    <lineage>
        <taxon>Bacteria</taxon>
        <taxon>Pseudomonadati</taxon>
        <taxon>Chlamydiota</taxon>
        <taxon>Chlamydiia</taxon>
        <taxon>environmental samples</taxon>
    </lineage>
</organism>
<dbReference type="AlphaFoldDB" id="A0A0H4T1E5"/>